<reference evidence="3" key="2">
    <citation type="journal article" date="2021" name="PeerJ">
        <title>Extensive microbial diversity within the chicken gut microbiome revealed by metagenomics and culture.</title>
        <authorList>
            <person name="Gilroy R."/>
            <person name="Ravi A."/>
            <person name="Getino M."/>
            <person name="Pursley I."/>
            <person name="Horton D.L."/>
            <person name="Alikhan N.F."/>
            <person name="Baker D."/>
            <person name="Gharbi K."/>
            <person name="Hall N."/>
            <person name="Watson M."/>
            <person name="Adriaenssens E.M."/>
            <person name="Foster-Nyarko E."/>
            <person name="Jarju S."/>
            <person name="Secka A."/>
            <person name="Antonio M."/>
            <person name="Oren A."/>
            <person name="Chaudhuri R.R."/>
            <person name="La Ragione R."/>
            <person name="Hildebrand F."/>
            <person name="Pallen M.J."/>
        </authorList>
    </citation>
    <scope>NUCLEOTIDE SEQUENCE</scope>
    <source>
        <strain evidence="3">10406</strain>
    </source>
</reference>
<reference evidence="3" key="1">
    <citation type="submission" date="2020-10" db="EMBL/GenBank/DDBJ databases">
        <authorList>
            <person name="Gilroy R."/>
        </authorList>
    </citation>
    <scope>NUCLEOTIDE SEQUENCE</scope>
    <source>
        <strain evidence="3">10406</strain>
    </source>
</reference>
<proteinExistence type="predicted"/>
<dbReference type="SUPFAM" id="SSF55681">
    <property type="entry name" value="Class II aaRS and biotin synthetases"/>
    <property type="match status" value="1"/>
</dbReference>
<dbReference type="GO" id="GO:0009249">
    <property type="term" value="P:protein lipoylation"/>
    <property type="evidence" value="ECO:0007669"/>
    <property type="project" value="InterPro"/>
</dbReference>
<dbReference type="Proteomes" id="UP000886857">
    <property type="component" value="Unassembled WGS sequence"/>
</dbReference>
<evidence type="ECO:0000259" key="2">
    <source>
        <dbReference type="PROSITE" id="PS51733"/>
    </source>
</evidence>
<sequence>MAVRLAMIVTSDTEDIFLNQAAEAQLAAKLPEGAAALFLWSNARTVVIGRNQDARAECDIALLESEGGRLARRLSGGGAVYHDSCDLNFTFLAWERDFDKDANTRAVIRALARLGVEAEATGRNDITVRGAKISGSAYHSAGGVKLHHGTLIIGSHPGAVARYLTPSPRKLAERGVASVSARVTSLGDLAGADKRAAADALRAEFTAMYPEARVALKVFPRDADAEDLRERAKFFAGDEWRKGKSGGERLRLSAEVFGRRAEIAVGEDGGIRIYSDGLDAGGIAEVERLLAEGAEATTDAGREARRIRELIEKESDEN</sequence>
<organism evidence="3 4">
    <name type="scientific">Candidatus Limadaptatus stercoripullorum</name>
    <dbReference type="NCBI Taxonomy" id="2840846"/>
    <lineage>
        <taxon>Bacteria</taxon>
        <taxon>Bacillati</taxon>
        <taxon>Bacillota</taxon>
        <taxon>Clostridia</taxon>
        <taxon>Eubacteriales</taxon>
        <taxon>Candidatus Limadaptatus</taxon>
    </lineage>
</organism>
<evidence type="ECO:0000313" key="4">
    <source>
        <dbReference type="Proteomes" id="UP000886857"/>
    </source>
</evidence>
<dbReference type="InterPro" id="IPR004143">
    <property type="entry name" value="BPL_LPL_catalytic"/>
</dbReference>
<comment type="caution">
    <text evidence="3">The sequence shown here is derived from an EMBL/GenBank/DDBJ whole genome shotgun (WGS) entry which is preliminary data.</text>
</comment>
<dbReference type="Pfam" id="PF21948">
    <property type="entry name" value="LplA-B_cat"/>
    <property type="match status" value="1"/>
</dbReference>
<gene>
    <name evidence="3" type="ORF">IAC73_04030</name>
</gene>
<comment type="pathway">
    <text evidence="1">Protein modification; protein lipoylation via exogenous pathway; protein N(6)-(lipoyl)lysine from lipoate: step 2/2.</text>
</comment>
<feature type="domain" description="BPL/LPL catalytic" evidence="2">
    <location>
        <begin position="31"/>
        <end position="205"/>
    </location>
</feature>
<dbReference type="GO" id="GO:0005737">
    <property type="term" value="C:cytoplasm"/>
    <property type="evidence" value="ECO:0007669"/>
    <property type="project" value="TreeGrafter"/>
</dbReference>
<dbReference type="PANTHER" id="PTHR12561">
    <property type="entry name" value="LIPOATE-PROTEIN LIGASE"/>
    <property type="match status" value="1"/>
</dbReference>
<evidence type="ECO:0000256" key="1">
    <source>
        <dbReference type="ARBA" id="ARBA00005085"/>
    </source>
</evidence>
<dbReference type="CDD" id="cd16443">
    <property type="entry name" value="LplA"/>
    <property type="match status" value="1"/>
</dbReference>
<dbReference type="PROSITE" id="PS51733">
    <property type="entry name" value="BPL_LPL_CATALYTIC"/>
    <property type="match status" value="1"/>
</dbReference>
<dbReference type="GO" id="GO:0017118">
    <property type="term" value="F:lipoyltransferase activity"/>
    <property type="evidence" value="ECO:0007669"/>
    <property type="project" value="TreeGrafter"/>
</dbReference>
<dbReference type="InterPro" id="IPR004562">
    <property type="entry name" value="LipoylTrfase_LipoateP_Ligase"/>
</dbReference>
<dbReference type="InterPro" id="IPR045864">
    <property type="entry name" value="aa-tRNA-synth_II/BPL/LPL"/>
</dbReference>
<dbReference type="EMBL" id="DVOE01000061">
    <property type="protein sequence ID" value="HIU98994.1"/>
    <property type="molecule type" value="Genomic_DNA"/>
</dbReference>
<name>A0A9D1N9N1_9FIRM</name>
<dbReference type="GO" id="GO:0140096">
    <property type="term" value="F:catalytic activity, acting on a protein"/>
    <property type="evidence" value="ECO:0007669"/>
    <property type="project" value="UniProtKB-ARBA"/>
</dbReference>
<accession>A0A9D1N9N1</accession>
<evidence type="ECO:0000313" key="3">
    <source>
        <dbReference type="EMBL" id="HIU98994.1"/>
    </source>
</evidence>
<protein>
    <recommendedName>
        <fullName evidence="2">BPL/LPL catalytic domain-containing protein</fullName>
    </recommendedName>
</protein>
<dbReference type="PANTHER" id="PTHR12561:SF3">
    <property type="entry name" value="LIPOYLTRANSFERASE 1, MITOCHONDRIAL"/>
    <property type="match status" value="1"/>
</dbReference>
<dbReference type="Gene3D" id="3.30.930.10">
    <property type="entry name" value="Bira Bifunctional Protein, Domain 2"/>
    <property type="match status" value="1"/>
</dbReference>
<dbReference type="AlphaFoldDB" id="A0A9D1N9N1"/>